<dbReference type="PROSITE" id="PS50137">
    <property type="entry name" value="DS_RBD"/>
    <property type="match status" value="1"/>
</dbReference>
<protein>
    <recommendedName>
        <fullName evidence="2">DRBM domain-containing protein</fullName>
    </recommendedName>
</protein>
<dbReference type="AlphaFoldDB" id="A0A2T1E655"/>
<evidence type="ECO:0000313" key="4">
    <source>
        <dbReference type="Proteomes" id="UP000239576"/>
    </source>
</evidence>
<dbReference type="SMART" id="SM00358">
    <property type="entry name" value="DSRM"/>
    <property type="match status" value="1"/>
</dbReference>
<reference evidence="3 4" key="2">
    <citation type="submission" date="2018-03" db="EMBL/GenBank/DDBJ databases">
        <title>The ancient ancestry and fast evolution of plastids.</title>
        <authorList>
            <person name="Moore K.R."/>
            <person name="Magnabosco C."/>
            <person name="Momper L."/>
            <person name="Gold D.A."/>
            <person name="Bosak T."/>
            <person name="Fournier G.P."/>
        </authorList>
    </citation>
    <scope>NUCLEOTIDE SEQUENCE [LARGE SCALE GENOMIC DNA]</scope>
    <source>
        <strain evidence="3 4">ULC18</strain>
    </source>
</reference>
<dbReference type="GO" id="GO:0006402">
    <property type="term" value="P:mRNA catabolic process"/>
    <property type="evidence" value="ECO:0007669"/>
    <property type="project" value="TreeGrafter"/>
</dbReference>
<name>A0A2T1E655_9CYAN</name>
<dbReference type="SUPFAM" id="SSF50249">
    <property type="entry name" value="Nucleic acid-binding proteins"/>
    <property type="match status" value="1"/>
</dbReference>
<evidence type="ECO:0000256" key="1">
    <source>
        <dbReference type="PROSITE-ProRule" id="PRU00266"/>
    </source>
</evidence>
<evidence type="ECO:0000259" key="2">
    <source>
        <dbReference type="PROSITE" id="PS50137"/>
    </source>
</evidence>
<feature type="domain" description="DRBM" evidence="2">
    <location>
        <begin position="530"/>
        <end position="596"/>
    </location>
</feature>
<dbReference type="InterPro" id="IPR012340">
    <property type="entry name" value="NA-bd_OB-fold"/>
</dbReference>
<dbReference type="SMART" id="SM00955">
    <property type="entry name" value="RNB"/>
    <property type="match status" value="1"/>
</dbReference>
<dbReference type="InterPro" id="IPR001900">
    <property type="entry name" value="RNase_II/R"/>
</dbReference>
<proteinExistence type="predicted"/>
<organism evidence="3 4">
    <name type="scientific">Stenomitos frigidus ULC18</name>
    <dbReference type="NCBI Taxonomy" id="2107698"/>
    <lineage>
        <taxon>Bacteria</taxon>
        <taxon>Bacillati</taxon>
        <taxon>Cyanobacteriota</taxon>
        <taxon>Cyanophyceae</taxon>
        <taxon>Leptolyngbyales</taxon>
        <taxon>Leptolyngbyaceae</taxon>
        <taxon>Stenomitos</taxon>
    </lineage>
</organism>
<dbReference type="EMBL" id="PVWK01000082">
    <property type="protein sequence ID" value="PSB28227.1"/>
    <property type="molecule type" value="Genomic_DNA"/>
</dbReference>
<sequence length="617" mass="68642">MFVRHMKPLSMETATGFTIDGASSQDLDDAVWVETNGNNTQLQVHITDVASQVPLDSFLDRQALKRGETAYLPTTRKPLFPQSLEASLSLLPFVERPVITVDILVDPQGDLLDVSLREQVLVSQEQFSYEAVEGILRGAPHHLQPQLRLLEQVTRQLAQQRQQQGAVYGRTVGANYIDEDGRVVTQSLRSQQMIAELMILTNRVVSEFMHDHQHRWLYRVHDYRDLNELPAERQQFVQELKAIADDEQLRRALAGHYERAQYSPEAKPHVGLGLAVYAHTTSPIRRYADLVNQRLLKAALHGQPAPYPIATLADMATLLTTLHHARRDQKNAQHRAQRRSAVVAQVQQTDLAALSPELFSKALKQGVLNDQWAALEPTLLQRLADGTLTAMDFYQVLVVMPNTPASVSVKLQVWAAIADNPMSLQVLNLIRMHWQPTPTVEFKEQSTPDGWAALCVVTQAGKEQCPPVWSVAPRKALAQQDSASRWLEAWVWETLVSSTAAQLPETATPLPVEPVRPAPETLIAANQERDYVSSLNQYAQRLGVPLPEYTFAAVATSNGLFQCVCACFDLVGKGEGGSKKQAKSQAAQSVWLRIERGAASPHAIRAYNVHEPGVPLC</sequence>
<keyword evidence="1" id="KW-0694">RNA-binding</keyword>
<dbReference type="PANTHER" id="PTHR23355">
    <property type="entry name" value="RIBONUCLEASE"/>
    <property type="match status" value="1"/>
</dbReference>
<dbReference type="Proteomes" id="UP000239576">
    <property type="component" value="Unassembled WGS sequence"/>
</dbReference>
<dbReference type="Gene3D" id="3.30.160.20">
    <property type="match status" value="1"/>
</dbReference>
<dbReference type="GO" id="GO:0000175">
    <property type="term" value="F:3'-5'-RNA exonuclease activity"/>
    <property type="evidence" value="ECO:0007669"/>
    <property type="project" value="TreeGrafter"/>
</dbReference>
<dbReference type="GO" id="GO:0003723">
    <property type="term" value="F:RNA binding"/>
    <property type="evidence" value="ECO:0007669"/>
    <property type="project" value="UniProtKB-UniRule"/>
</dbReference>
<dbReference type="SUPFAM" id="SSF54768">
    <property type="entry name" value="dsRNA-binding domain-like"/>
    <property type="match status" value="1"/>
</dbReference>
<comment type="caution">
    <text evidence="3">The sequence shown here is derived from an EMBL/GenBank/DDBJ whole genome shotgun (WGS) entry which is preliminary data.</text>
</comment>
<evidence type="ECO:0000313" key="3">
    <source>
        <dbReference type="EMBL" id="PSB28227.1"/>
    </source>
</evidence>
<dbReference type="OrthoDB" id="9764149at2"/>
<dbReference type="InterPro" id="IPR050180">
    <property type="entry name" value="RNR_Ribonuclease"/>
</dbReference>
<dbReference type="Pfam" id="PF00035">
    <property type="entry name" value="dsrm"/>
    <property type="match status" value="1"/>
</dbReference>
<gene>
    <name evidence="3" type="ORF">C7B82_14120</name>
</gene>
<dbReference type="CDD" id="cd00048">
    <property type="entry name" value="DSRM_SF"/>
    <property type="match status" value="1"/>
</dbReference>
<dbReference type="GO" id="GO:0000932">
    <property type="term" value="C:P-body"/>
    <property type="evidence" value="ECO:0007669"/>
    <property type="project" value="TreeGrafter"/>
</dbReference>
<dbReference type="PANTHER" id="PTHR23355:SF42">
    <property type="entry name" value="RIBONUCLEASE II, CHLOROPLASTIC_MITOCHONDRIAL"/>
    <property type="match status" value="1"/>
</dbReference>
<reference evidence="4" key="1">
    <citation type="submission" date="2018-02" db="EMBL/GenBank/DDBJ databases">
        <authorList>
            <person name="Moore K."/>
            <person name="Momper L."/>
        </authorList>
    </citation>
    <scope>NUCLEOTIDE SEQUENCE [LARGE SCALE GENOMIC DNA]</scope>
    <source>
        <strain evidence="4">ULC18</strain>
    </source>
</reference>
<dbReference type="Pfam" id="PF00773">
    <property type="entry name" value="RNB"/>
    <property type="match status" value="1"/>
</dbReference>
<keyword evidence="4" id="KW-1185">Reference proteome</keyword>
<dbReference type="InterPro" id="IPR014720">
    <property type="entry name" value="dsRBD_dom"/>
</dbReference>
<accession>A0A2T1E655</accession>